<protein>
    <submittedName>
        <fullName evidence="2">TIR domain protein</fullName>
    </submittedName>
</protein>
<dbReference type="InterPro" id="IPR000157">
    <property type="entry name" value="TIR_dom"/>
</dbReference>
<dbReference type="RefSeq" id="WP_004485563.1">
    <property type="nucleotide sequence ID" value="NZ_AHOQ02000016.1"/>
</dbReference>
<name>M6UUT2_9LEPT</name>
<dbReference type="Pfam" id="PF13676">
    <property type="entry name" value="TIR_2"/>
    <property type="match status" value="1"/>
</dbReference>
<dbReference type="SUPFAM" id="SSF52200">
    <property type="entry name" value="Toll/Interleukin receptor TIR domain"/>
    <property type="match status" value="1"/>
</dbReference>
<dbReference type="Gene3D" id="3.40.50.10140">
    <property type="entry name" value="Toll/interleukin-1 receptor homology (TIR) domain"/>
    <property type="match status" value="1"/>
</dbReference>
<evidence type="ECO:0000313" key="2">
    <source>
        <dbReference type="EMBL" id="EMO46501.1"/>
    </source>
</evidence>
<dbReference type="EMBL" id="AHOQ02000016">
    <property type="protein sequence ID" value="EMO46501.1"/>
    <property type="molecule type" value="Genomic_DNA"/>
</dbReference>
<organism evidence="2 3">
    <name type="scientific">Leptospira santarosai str. ZUN179</name>
    <dbReference type="NCBI Taxonomy" id="1049985"/>
    <lineage>
        <taxon>Bacteria</taxon>
        <taxon>Pseudomonadati</taxon>
        <taxon>Spirochaetota</taxon>
        <taxon>Spirochaetia</taxon>
        <taxon>Leptospirales</taxon>
        <taxon>Leptospiraceae</taxon>
        <taxon>Leptospira</taxon>
    </lineage>
</organism>
<sequence length="392" mass="45277">MSYIAPLAVYIVWHSDFSLGLKIAHHFYSTLCRNSDKPLIRTLGIPVYFRYKNTDGQQYPLNINFKESEYTAIVPLISSEFVIDKYLPTYLDNLLTDCNLEKDKRRIFPVALSEHAFKVTDNFASINFIRIDEGKIASKEEKSKAIYEQIKSSILHELCRLLMGMKKATEETETLFFTQPVKLFISHSKHDDSKNKAIKFRNFINAETQLKTFFDANDIAFGSDFGMEIKKAAKESALVVFQSDSYSDREWCRVEVLTAKAEACPIVIVNAIQDGEKRVFPYLGNCPSIRFKGNFQAIIDLTLEQILYRLFTKKNLHSLIEFYKIEPDRILDTAPELYNFVQLRKLELKNNRAYALVIYPDPPLGSEEMDMLNELDNDFVFITPILLPSIVF</sequence>
<proteinExistence type="predicted"/>
<dbReference type="InterPro" id="IPR035897">
    <property type="entry name" value="Toll_tir_struct_dom_sf"/>
</dbReference>
<accession>M6UUT2</accession>
<feature type="domain" description="TIR" evidence="1">
    <location>
        <begin position="184"/>
        <end position="269"/>
    </location>
</feature>
<gene>
    <name evidence="2" type="ORF">LEP1GSC187_2030</name>
</gene>
<dbReference type="AlphaFoldDB" id="M6UUT2"/>
<comment type="caution">
    <text evidence="2">The sequence shown here is derived from an EMBL/GenBank/DDBJ whole genome shotgun (WGS) entry which is preliminary data.</text>
</comment>
<evidence type="ECO:0000313" key="3">
    <source>
        <dbReference type="Proteomes" id="UP000012160"/>
    </source>
</evidence>
<dbReference type="GO" id="GO:0007165">
    <property type="term" value="P:signal transduction"/>
    <property type="evidence" value="ECO:0007669"/>
    <property type="project" value="InterPro"/>
</dbReference>
<reference evidence="2 3" key="1">
    <citation type="submission" date="2013-01" db="EMBL/GenBank/DDBJ databases">
        <authorList>
            <person name="Harkins D.M."/>
            <person name="Durkin A.S."/>
            <person name="Brinkac L.M."/>
            <person name="Haft D.H."/>
            <person name="Selengut J.D."/>
            <person name="Sanka R."/>
            <person name="DePew J."/>
            <person name="Purushe J."/>
            <person name="Matthias M.A."/>
            <person name="Vinetz J.M."/>
            <person name="Sutton G.G."/>
            <person name="Nierman W.C."/>
            <person name="Fouts D.E."/>
        </authorList>
    </citation>
    <scope>NUCLEOTIDE SEQUENCE [LARGE SCALE GENOMIC DNA]</scope>
    <source>
        <strain evidence="2 3">ZUN179</strain>
    </source>
</reference>
<dbReference type="Proteomes" id="UP000012160">
    <property type="component" value="Unassembled WGS sequence"/>
</dbReference>
<evidence type="ECO:0000259" key="1">
    <source>
        <dbReference type="Pfam" id="PF13676"/>
    </source>
</evidence>